<feature type="compositionally biased region" description="Polar residues" evidence="2">
    <location>
        <begin position="447"/>
        <end position="462"/>
    </location>
</feature>
<feature type="compositionally biased region" description="Polar residues" evidence="2">
    <location>
        <begin position="406"/>
        <end position="420"/>
    </location>
</feature>
<proteinExistence type="predicted"/>
<evidence type="ECO:0000256" key="2">
    <source>
        <dbReference type="SAM" id="MobiDB-lite"/>
    </source>
</evidence>
<dbReference type="Proteomes" id="UP000708208">
    <property type="component" value="Unassembled WGS sequence"/>
</dbReference>
<dbReference type="GO" id="GO:0003677">
    <property type="term" value="F:DNA binding"/>
    <property type="evidence" value="ECO:0007669"/>
    <property type="project" value="UniProtKB-KW"/>
</dbReference>
<protein>
    <recommendedName>
        <fullName evidence="3">HTH CENPB-type domain-containing protein</fullName>
    </recommendedName>
</protein>
<dbReference type="Pfam" id="PF03184">
    <property type="entry name" value="DDE_1"/>
    <property type="match status" value="1"/>
</dbReference>
<dbReference type="GO" id="GO:0005634">
    <property type="term" value="C:nucleus"/>
    <property type="evidence" value="ECO:0007669"/>
    <property type="project" value="TreeGrafter"/>
</dbReference>
<reference evidence="4" key="1">
    <citation type="submission" date="2021-06" db="EMBL/GenBank/DDBJ databases">
        <authorList>
            <person name="Hodson N. C."/>
            <person name="Mongue J. A."/>
            <person name="Jaron S. K."/>
        </authorList>
    </citation>
    <scope>NUCLEOTIDE SEQUENCE</scope>
</reference>
<dbReference type="PANTHER" id="PTHR19303">
    <property type="entry name" value="TRANSPOSON"/>
    <property type="match status" value="1"/>
</dbReference>
<dbReference type="InterPro" id="IPR006600">
    <property type="entry name" value="HTH_CenpB_DNA-bd_dom"/>
</dbReference>
<evidence type="ECO:0000313" key="5">
    <source>
        <dbReference type="Proteomes" id="UP000708208"/>
    </source>
</evidence>
<accession>A0A8J2NPA2</accession>
<dbReference type="InterPro" id="IPR050863">
    <property type="entry name" value="CenT-Element_Derived"/>
</dbReference>
<feature type="compositionally biased region" description="Basic and acidic residues" evidence="2">
    <location>
        <begin position="565"/>
        <end position="600"/>
    </location>
</feature>
<gene>
    <name evidence="4" type="ORF">AFUS01_LOCUS9826</name>
</gene>
<dbReference type="Pfam" id="PF03221">
    <property type="entry name" value="HTH_Tnp_Tc5"/>
    <property type="match status" value="1"/>
</dbReference>
<feature type="domain" description="HTH CENPB-type" evidence="3">
    <location>
        <begin position="60"/>
        <end position="135"/>
    </location>
</feature>
<dbReference type="EMBL" id="CAJVCH010071451">
    <property type="protein sequence ID" value="CAG7720556.1"/>
    <property type="molecule type" value="Genomic_DNA"/>
</dbReference>
<keyword evidence="5" id="KW-1185">Reference proteome</keyword>
<evidence type="ECO:0000313" key="4">
    <source>
        <dbReference type="EMBL" id="CAG7720556.1"/>
    </source>
</evidence>
<dbReference type="AlphaFoldDB" id="A0A8J2NPA2"/>
<dbReference type="OrthoDB" id="8194222at2759"/>
<organism evidence="4 5">
    <name type="scientific">Allacma fusca</name>
    <dbReference type="NCBI Taxonomy" id="39272"/>
    <lineage>
        <taxon>Eukaryota</taxon>
        <taxon>Metazoa</taxon>
        <taxon>Ecdysozoa</taxon>
        <taxon>Arthropoda</taxon>
        <taxon>Hexapoda</taxon>
        <taxon>Collembola</taxon>
        <taxon>Symphypleona</taxon>
        <taxon>Sminthuridae</taxon>
        <taxon>Allacma</taxon>
    </lineage>
</organism>
<evidence type="ECO:0000256" key="1">
    <source>
        <dbReference type="ARBA" id="ARBA00023125"/>
    </source>
</evidence>
<keyword evidence="1" id="KW-0238">DNA-binding</keyword>
<comment type="caution">
    <text evidence="4">The sequence shown here is derived from an EMBL/GenBank/DDBJ whole genome shotgun (WGS) entry which is preliminary data.</text>
</comment>
<dbReference type="PANTHER" id="PTHR19303:SF74">
    <property type="entry name" value="POGO TRANSPOSABLE ELEMENT WITH KRAB DOMAIN"/>
    <property type="match status" value="1"/>
</dbReference>
<sequence>MVRYYQRRSVKVPGQTIRDAVQYYATSGNQRETCTLYGLTRSMFQKYLKQDPASIPDECSQGRFKPIFSTEQEEEIISYVNCLANRFYAITRRSLGELAFQLAERNNLPHTFRNGTASEGWINSFLGRHEDILSLRTGTPTSFARVTEFARGPVYRFFDLLEEIVSAKGFTADTIFNMDETGLTVVPSKQPKRIAQKGRRSLPVIVAKERGELCTILCSFSANGKYIPPMFIFPKKAKNINYANAPAESIHAISDRGWSNSECFVKWLKHFRKFASDSQGTNVLLLVDNHGSHICYEAVKYCRSHRIELLTLPPHSTHKLQPLDVGLFSPLKAKYSEYLVKWHFENQNKIPRVEDIPAIFRLAYEAASKRETAINAFRATGIWQYNMHTEEWKPNRHVFDEEFSEQESSLTDSVSSSNGASDIDSPPDSPDSELIPDTPDPVPIWPSSHTLASVDTQPQSKKQLLRLRRESLVPYSSSSEDEEEIEQIDLTVEIREVQENDDSLVASGELPETNVPPVETILHMAKASTSKASHFTVGPFELESELVNLDPKEKPCSKRKPRPKLAAEHMTSDENMSRLRTKELNSKRKRTSSDSEDKRQTRSTTVASKLSLRSGKRL</sequence>
<name>A0A8J2NPA2_9HEXA</name>
<dbReference type="InterPro" id="IPR004875">
    <property type="entry name" value="DDE_SF_endonuclease_dom"/>
</dbReference>
<evidence type="ECO:0000259" key="3">
    <source>
        <dbReference type="PROSITE" id="PS51253"/>
    </source>
</evidence>
<dbReference type="PROSITE" id="PS51253">
    <property type="entry name" value="HTH_CENPB"/>
    <property type="match status" value="1"/>
</dbReference>
<feature type="region of interest" description="Disordered" evidence="2">
    <location>
        <begin position="549"/>
        <end position="618"/>
    </location>
</feature>
<feature type="region of interest" description="Disordered" evidence="2">
    <location>
        <begin position="401"/>
        <end position="462"/>
    </location>
</feature>
<feature type="compositionally biased region" description="Low complexity" evidence="2">
    <location>
        <begin position="421"/>
        <end position="437"/>
    </location>
</feature>